<dbReference type="Ensembl" id="ENSCLAT00000017519.1">
    <property type="protein sequence ID" value="ENSCLAP00000017350.1"/>
    <property type="gene ID" value="ENSCLAG00000011917.1"/>
</dbReference>
<gene>
    <name evidence="15" type="primary">KIF5A</name>
</gene>
<feature type="coiled-coil region" evidence="12">
    <location>
        <begin position="316"/>
        <end position="350"/>
    </location>
</feature>
<evidence type="ECO:0000256" key="13">
    <source>
        <dbReference type="SAM" id="MobiDB-lite"/>
    </source>
</evidence>
<feature type="coiled-coil region" evidence="12">
    <location>
        <begin position="575"/>
        <end position="658"/>
    </location>
</feature>
<evidence type="ECO:0000256" key="7">
    <source>
        <dbReference type="ARBA" id="ARBA00023054"/>
    </source>
</evidence>
<dbReference type="InterPro" id="IPR027640">
    <property type="entry name" value="Kinesin-like_fam"/>
</dbReference>
<dbReference type="GO" id="GO:0007097">
    <property type="term" value="P:nuclear migration"/>
    <property type="evidence" value="ECO:0007669"/>
    <property type="project" value="UniProtKB-ARBA"/>
</dbReference>
<dbReference type="InterPro" id="IPR019821">
    <property type="entry name" value="Kinesin_motor_CS"/>
</dbReference>
<dbReference type="CDD" id="cd23649">
    <property type="entry name" value="Khc_CBD_cc"/>
    <property type="match status" value="1"/>
</dbReference>
<dbReference type="GO" id="GO:0098957">
    <property type="term" value="P:anterograde axonal transport of mitochondrion"/>
    <property type="evidence" value="ECO:0007669"/>
    <property type="project" value="UniProtKB-ARBA"/>
</dbReference>
<evidence type="ECO:0000256" key="6">
    <source>
        <dbReference type="ARBA" id="ARBA00022840"/>
    </source>
</evidence>
<keyword evidence="3" id="KW-0597">Phosphoprotein</keyword>
<feature type="region of interest" description="Disordered" evidence="13">
    <location>
        <begin position="865"/>
        <end position="897"/>
    </location>
</feature>
<dbReference type="PROSITE" id="PS50067">
    <property type="entry name" value="KINESIN_MOTOR_2"/>
    <property type="match status" value="1"/>
</dbReference>
<evidence type="ECO:0000256" key="8">
    <source>
        <dbReference type="ARBA" id="ARBA00023175"/>
    </source>
</evidence>
<dbReference type="GO" id="GO:0008017">
    <property type="term" value="F:microtubule binding"/>
    <property type="evidence" value="ECO:0007669"/>
    <property type="project" value="InterPro"/>
</dbReference>
<organism evidence="15 16">
    <name type="scientific">Chinchilla lanigera</name>
    <name type="common">Long-tailed chinchilla</name>
    <name type="synonym">Chinchilla villidera</name>
    <dbReference type="NCBI Taxonomy" id="34839"/>
    <lineage>
        <taxon>Eukaryota</taxon>
        <taxon>Metazoa</taxon>
        <taxon>Chordata</taxon>
        <taxon>Craniata</taxon>
        <taxon>Vertebrata</taxon>
        <taxon>Euteleostomi</taxon>
        <taxon>Mammalia</taxon>
        <taxon>Eutheria</taxon>
        <taxon>Euarchontoglires</taxon>
        <taxon>Glires</taxon>
        <taxon>Rodentia</taxon>
        <taxon>Hystricomorpha</taxon>
        <taxon>Chinchillidae</taxon>
        <taxon>Chinchilla</taxon>
    </lineage>
</organism>
<dbReference type="FunFam" id="3.40.850.10:FF:000067">
    <property type="entry name" value="Kinesin-like protein"/>
    <property type="match status" value="1"/>
</dbReference>
<evidence type="ECO:0000313" key="16">
    <source>
        <dbReference type="Proteomes" id="UP000694398"/>
    </source>
</evidence>
<evidence type="ECO:0000256" key="4">
    <source>
        <dbReference type="ARBA" id="ARBA00022701"/>
    </source>
</evidence>
<dbReference type="SUPFAM" id="SSF52540">
    <property type="entry name" value="P-loop containing nucleoside triphosphate hydrolases"/>
    <property type="match status" value="1"/>
</dbReference>
<dbReference type="InterPro" id="IPR059182">
    <property type="entry name" value="Khc_C"/>
</dbReference>
<dbReference type="Pfam" id="PF00225">
    <property type="entry name" value="Kinesin"/>
    <property type="match status" value="1"/>
</dbReference>
<evidence type="ECO:0000256" key="9">
    <source>
        <dbReference type="ARBA" id="ARBA00023212"/>
    </source>
</evidence>
<dbReference type="GO" id="GO:0007292">
    <property type="term" value="P:female gamete generation"/>
    <property type="evidence" value="ECO:0007669"/>
    <property type="project" value="UniProtKB-ARBA"/>
</dbReference>
<dbReference type="GO" id="GO:1904115">
    <property type="term" value="C:axon cytoplasm"/>
    <property type="evidence" value="ECO:0007669"/>
    <property type="project" value="GOC"/>
</dbReference>
<keyword evidence="9" id="KW-0206">Cytoskeleton</keyword>
<dbReference type="InterPro" id="IPR036961">
    <property type="entry name" value="Kinesin_motor_dom_sf"/>
</dbReference>
<dbReference type="Proteomes" id="UP000694398">
    <property type="component" value="Unassembled WGS sequence"/>
</dbReference>
<dbReference type="InterPro" id="IPR027417">
    <property type="entry name" value="P-loop_NTPase"/>
</dbReference>
<dbReference type="SMART" id="SM00129">
    <property type="entry name" value="KISc"/>
    <property type="match status" value="1"/>
</dbReference>
<evidence type="ECO:0000256" key="2">
    <source>
        <dbReference type="ARBA" id="ARBA00022490"/>
    </source>
</evidence>
<reference evidence="15" key="2">
    <citation type="submission" date="2025-09" db="UniProtKB">
        <authorList>
            <consortium name="Ensembl"/>
        </authorList>
    </citation>
    <scope>IDENTIFICATION</scope>
</reference>
<keyword evidence="4 11" id="KW-0493">Microtubule</keyword>
<comment type="similarity">
    <text evidence="10 11">Belongs to the TRAFAC class myosin-kinesin ATPase superfamily. Kinesin family.</text>
</comment>
<dbReference type="GO" id="GO:0005874">
    <property type="term" value="C:microtubule"/>
    <property type="evidence" value="ECO:0007669"/>
    <property type="project" value="UniProtKB-KW"/>
</dbReference>
<dbReference type="GO" id="GO:0003777">
    <property type="term" value="F:microtubule motor activity"/>
    <property type="evidence" value="ECO:0007669"/>
    <property type="project" value="InterPro"/>
</dbReference>
<dbReference type="GeneTree" id="ENSGT00940000159439"/>
<evidence type="ECO:0000256" key="5">
    <source>
        <dbReference type="ARBA" id="ARBA00022741"/>
    </source>
</evidence>
<dbReference type="Gene3D" id="6.10.250.1590">
    <property type="match status" value="1"/>
</dbReference>
<feature type="binding site" evidence="10">
    <location>
        <begin position="70"/>
        <end position="77"/>
    </location>
    <ligand>
        <name>ATP</name>
        <dbReference type="ChEBI" id="CHEBI:30616"/>
    </ligand>
</feature>
<sequence length="983" mass="111307">DPGNHPPLIPAPLLRFMSQNQSQTPASGKPYVFDRVFPPNTTQEQVYHACAMQIVKDVLAGYNGTIFAYGQTSSGKTHTMEGKLHDPQLMGIIPRIARDIFNHIYSMDENLEFHIKVSYFEIYLDKIRDLLDVTKTNLSVHEDKNRVPFVKGCTERFVSSPEEILDVIDEGKSNRHVAVTNMNEHSSRSHSIFLINIKQENMETEQKLSGKLYLVDLAGSEKVSKTGAEGAVLDEAKNINKSLSALGNVISALAEGTKSYVPYRDSKMTRILQDSLGGNCRTTMFICCSPSSYNDAETKSTLMFGQRAKTIKNTASVNLELTAEQWKKKYEKEKEKTKAQKETIAKLEAELSRWRNGENVPETERLAGEEAALGAELCEETPVNDNSSIVVRIAPEERQKYEEEIRRLYKQLDDKDDEINQQSQLIEKLKQQMLDQEELLVSTRGDNEKVQRELSHLQSENDAAKEEVKEVLQALEELAVNYDQKSQEVEEKSQQNQLLVDELSQKVATMLSLESELQRLQEVSGHQRKRIAEVLNGLMKDLSEFSVIVGNGEIKLPVEISGAIEEEFTVARLYISKIKSEVKSVVKRCRQLENLQVECHRKMEVTGRELSSCQLLISQHEAKIRSLTEYMQSVELKKRHLEESYDSLSDELAKLQAQETVHEVALKDKEPDTQDADDVKVSREVLALSLGGLNQKLQLELEKLQADYEKLKNEEHEKSTKLQELTFLYERHEQSKQDLKGLEETVARELQTLHNLRKLFVQDVTTRVKKSAEMEPEDSGGIHSQKQKISFLENNLEQLTKVHKQLVRDNADLRCELPKLEKRLRATAERVKALEGALKEAKEGAMKDKRRYQQEVDRIKEAVRYKSSGKRGHSAQIAKPVRPGHYPASSPTNPYGTRSPECISYTNSLFQNYQNLYLQAAPSSTSDVYGAPSSGGPLASYQKANMDNGNATDINDNRSDLPCGYEAEDQAKLFPLHQETAAS</sequence>
<keyword evidence="16" id="KW-1185">Reference proteome</keyword>
<dbReference type="AlphaFoldDB" id="A0A8C2VT78"/>
<keyword evidence="6 10" id="KW-0067">ATP-binding</keyword>
<dbReference type="InterPro" id="IPR001752">
    <property type="entry name" value="Kinesin_motor_dom"/>
</dbReference>
<dbReference type="GO" id="GO:0048489">
    <property type="term" value="P:synaptic vesicle transport"/>
    <property type="evidence" value="ECO:0007669"/>
    <property type="project" value="UniProtKB-ARBA"/>
</dbReference>
<evidence type="ECO:0000259" key="14">
    <source>
        <dbReference type="PROSITE" id="PS50067"/>
    </source>
</evidence>
<reference evidence="15" key="1">
    <citation type="submission" date="2025-08" db="UniProtKB">
        <authorList>
            <consortium name="Ensembl"/>
        </authorList>
    </citation>
    <scope>IDENTIFICATION</scope>
</reference>
<evidence type="ECO:0000313" key="15">
    <source>
        <dbReference type="Ensembl" id="ENSCLAP00000017350.1"/>
    </source>
</evidence>
<evidence type="ECO:0000256" key="12">
    <source>
        <dbReference type="SAM" id="Coils"/>
    </source>
</evidence>
<dbReference type="PRINTS" id="PR00380">
    <property type="entry name" value="KINESINHEAVY"/>
</dbReference>
<keyword evidence="8 10" id="KW-0505">Motor protein</keyword>
<dbReference type="PROSITE" id="PS00411">
    <property type="entry name" value="KINESIN_MOTOR_1"/>
    <property type="match status" value="1"/>
</dbReference>
<proteinExistence type="inferred from homology"/>
<feature type="region of interest" description="Disordered" evidence="13">
    <location>
        <begin position="939"/>
        <end position="960"/>
    </location>
</feature>
<dbReference type="PANTHER" id="PTHR47968">
    <property type="entry name" value="CENTROMERE PROTEIN E"/>
    <property type="match status" value="1"/>
</dbReference>
<evidence type="ECO:0000256" key="3">
    <source>
        <dbReference type="ARBA" id="ARBA00022553"/>
    </source>
</evidence>
<feature type="domain" description="Kinesin motor" evidence="14">
    <location>
        <begin position="1"/>
        <end position="311"/>
    </location>
</feature>
<dbReference type="Gene3D" id="3.40.850.10">
    <property type="entry name" value="Kinesin motor domain"/>
    <property type="match status" value="1"/>
</dbReference>
<dbReference type="GO" id="GO:0005524">
    <property type="term" value="F:ATP binding"/>
    <property type="evidence" value="ECO:0007669"/>
    <property type="project" value="UniProtKB-UniRule"/>
</dbReference>
<name>A0A8C2VT78_CHILA</name>
<feature type="compositionally biased region" description="Polar residues" evidence="13">
    <location>
        <begin position="942"/>
        <end position="954"/>
    </location>
</feature>
<feature type="coiled-coil region" evidence="12">
    <location>
        <begin position="694"/>
        <end position="862"/>
    </location>
</feature>
<dbReference type="GO" id="GO:0030951">
    <property type="term" value="P:establishment or maintenance of microtubule cytoskeleton polarity"/>
    <property type="evidence" value="ECO:0007669"/>
    <property type="project" value="UniProtKB-ARBA"/>
</dbReference>
<feature type="coiled-coil region" evidence="12">
    <location>
        <begin position="398"/>
        <end position="523"/>
    </location>
</feature>
<dbReference type="PANTHER" id="PTHR47968:SF62">
    <property type="entry name" value="KINESIN FAMILY MEMBER 5A"/>
    <property type="match status" value="1"/>
</dbReference>
<protein>
    <recommendedName>
        <fullName evidence="11">Kinesin-like protein</fullName>
    </recommendedName>
</protein>
<evidence type="ECO:0000256" key="10">
    <source>
        <dbReference type="PROSITE-ProRule" id="PRU00283"/>
    </source>
</evidence>
<accession>A0A8C2VT78</accession>
<evidence type="ECO:0000256" key="1">
    <source>
        <dbReference type="ARBA" id="ARBA00004245"/>
    </source>
</evidence>
<keyword evidence="5 10" id="KW-0547">Nucleotide-binding</keyword>
<keyword evidence="2" id="KW-0963">Cytoplasm</keyword>
<keyword evidence="7 12" id="KW-0175">Coiled coil</keyword>
<comment type="subcellular location">
    <subcellularLocation>
        <location evidence="1">Cytoplasm</location>
        <location evidence="1">Cytoskeleton</location>
    </subcellularLocation>
</comment>
<dbReference type="CDD" id="cd01369">
    <property type="entry name" value="KISc_KHC_KIF5"/>
    <property type="match status" value="1"/>
</dbReference>
<dbReference type="GO" id="GO:0032991">
    <property type="term" value="C:protein-containing complex"/>
    <property type="evidence" value="ECO:0007669"/>
    <property type="project" value="UniProtKB-ARBA"/>
</dbReference>
<evidence type="ECO:0000256" key="11">
    <source>
        <dbReference type="RuleBase" id="RU000394"/>
    </source>
</evidence>